<name>A0A9E5ML48_9MICO</name>
<dbReference type="RefSeq" id="WP_165638108.1">
    <property type="nucleotide sequence ID" value="NZ_VIKT02000016.1"/>
</dbReference>
<organism evidence="1 2">
    <name type="scientific">Microcella pacifica</name>
    <dbReference type="NCBI Taxonomy" id="2591847"/>
    <lineage>
        <taxon>Bacteria</taxon>
        <taxon>Bacillati</taxon>
        <taxon>Actinomycetota</taxon>
        <taxon>Actinomycetes</taxon>
        <taxon>Micrococcales</taxon>
        <taxon>Microbacteriaceae</taxon>
        <taxon>Microcella</taxon>
    </lineage>
</organism>
<reference evidence="1 2" key="1">
    <citation type="submission" date="2020-03" db="EMBL/GenBank/DDBJ databases">
        <title>Chryseoglobus sp. isolated from a deep-sea seamount.</title>
        <authorList>
            <person name="Zhang D.-C."/>
        </authorList>
    </citation>
    <scope>NUCLEOTIDE SEQUENCE [LARGE SCALE GENOMIC DNA]</scope>
    <source>
        <strain evidence="1 2">KN1116</strain>
    </source>
</reference>
<comment type="caution">
    <text evidence="1">The sequence shown here is derived from an EMBL/GenBank/DDBJ whole genome shotgun (WGS) entry which is preliminary data.</text>
</comment>
<evidence type="ECO:0000313" key="2">
    <source>
        <dbReference type="Proteomes" id="UP000818266"/>
    </source>
</evidence>
<sequence length="51" mass="6015">MVRPSPSDYITDDIAEDLRRRGIEVRDIPGAEHSVWYSHFEDFMAAIDDRY</sequence>
<protein>
    <submittedName>
        <fullName evidence="1">Uncharacterized protein</fullName>
    </submittedName>
</protein>
<evidence type="ECO:0000313" key="1">
    <source>
        <dbReference type="EMBL" id="NHF63496.1"/>
    </source>
</evidence>
<keyword evidence="2" id="KW-1185">Reference proteome</keyword>
<dbReference type="Proteomes" id="UP000818266">
    <property type="component" value="Unassembled WGS sequence"/>
</dbReference>
<accession>A0A9E5ML48</accession>
<dbReference type="EMBL" id="VIKT02000016">
    <property type="protein sequence ID" value="NHF63496.1"/>
    <property type="molecule type" value="Genomic_DNA"/>
</dbReference>
<proteinExistence type="predicted"/>
<dbReference type="AlphaFoldDB" id="A0A9E5ML48"/>
<gene>
    <name evidence="1" type="ORF">FK219_009635</name>
</gene>